<dbReference type="Pfam" id="PF01095">
    <property type="entry name" value="Pectinesterase"/>
    <property type="match status" value="1"/>
</dbReference>
<dbReference type="EC" id="3.1.1.11" evidence="3 8"/>
<dbReference type="InParanoid" id="A0A6J2X6U6"/>
<reference evidence="11" key="1">
    <citation type="submission" date="2025-08" db="UniProtKB">
        <authorList>
            <consortium name="RefSeq"/>
        </authorList>
    </citation>
    <scope>IDENTIFICATION</scope>
    <source>
        <tissue evidence="11">Gonads</tissue>
    </source>
</reference>
<keyword evidence="10" id="KW-1185">Reference proteome</keyword>
<name>A0A6J2X6U6_SITOR</name>
<dbReference type="GO" id="GO:0030599">
    <property type="term" value="F:pectinesterase activity"/>
    <property type="evidence" value="ECO:0007669"/>
    <property type="project" value="UniProtKB-UniRule"/>
</dbReference>
<dbReference type="RefSeq" id="XP_030746614.1">
    <property type="nucleotide sequence ID" value="XM_030890754.1"/>
</dbReference>
<dbReference type="AlphaFoldDB" id="A0A6J2X6U6"/>
<dbReference type="Proteomes" id="UP000504635">
    <property type="component" value="Unplaced"/>
</dbReference>
<evidence type="ECO:0000256" key="4">
    <source>
        <dbReference type="ARBA" id="ARBA00022801"/>
    </source>
</evidence>
<gene>
    <name evidence="11" type="primary">LOC115875332</name>
</gene>
<dbReference type="UniPathway" id="UPA00545">
    <property type="reaction ID" value="UER00823"/>
</dbReference>
<evidence type="ECO:0000313" key="11">
    <source>
        <dbReference type="RefSeq" id="XP_030746614.1"/>
    </source>
</evidence>
<dbReference type="InterPro" id="IPR000070">
    <property type="entry name" value="Pectinesterase_cat"/>
</dbReference>
<feature type="non-terminal residue" evidence="11">
    <location>
        <position position="1"/>
    </location>
</feature>
<dbReference type="GeneID" id="115875332"/>
<dbReference type="InterPro" id="IPR011050">
    <property type="entry name" value="Pectin_lyase_fold/virulence"/>
</dbReference>
<dbReference type="PANTHER" id="PTHR31321">
    <property type="entry name" value="ACYL-COA THIOESTER HYDROLASE YBHC-RELATED"/>
    <property type="match status" value="1"/>
</dbReference>
<evidence type="ECO:0000256" key="8">
    <source>
        <dbReference type="RuleBase" id="RU000589"/>
    </source>
</evidence>
<dbReference type="PROSITE" id="PS00503">
    <property type="entry name" value="PECTINESTERASE_2"/>
    <property type="match status" value="1"/>
</dbReference>
<evidence type="ECO:0000256" key="6">
    <source>
        <dbReference type="ARBA" id="ARBA00047928"/>
    </source>
</evidence>
<sequence length="390" mass="42989">TNSGATAFDVVFGTKLLKLVILDFMIIASSCYHNNLYPGSVSRPVLSNSEAQNYIELEYLQGWLPESIHLSEPDYSVGYGEPYSSIQTAINVALSVNISRRQYIYIKNGIYQETVYIPASSIPLTIYGCLDDAEAVQIRFNQSAVTTGIEYASTVNPNGTKYKTGDPAYSMYEECALKSTLGTRCSGVFWIMGDNVQISHLTVENTSKNGQAVAVQTNGDKVQFDHVNIKGFQDSFYLNGNGRVFINKSFITGDVDFVFGSATAIFLNTTFIARDDRPRNTAIIFAPSTPPTKKYGFLVKECTISTSGNISESTGLHLARAWDGSDYIPGTSANGQLIIRESIISKSLNVSGPYSPATSGRPFMGNIQENRDLDDVNYNRFWEYDNVDLE</sequence>
<evidence type="ECO:0000256" key="7">
    <source>
        <dbReference type="PROSITE-ProRule" id="PRU10040"/>
    </source>
</evidence>
<evidence type="ECO:0000259" key="9">
    <source>
        <dbReference type="Pfam" id="PF01095"/>
    </source>
</evidence>
<comment type="pathway">
    <text evidence="1 8">Glycan metabolism; pectin degradation; 2-dehydro-3-deoxy-D-gluconate from pectin: step 1/5.</text>
</comment>
<feature type="domain" description="Pectinesterase catalytic" evidence="9">
    <location>
        <begin position="183"/>
        <end position="322"/>
    </location>
</feature>
<evidence type="ECO:0000256" key="3">
    <source>
        <dbReference type="ARBA" id="ARBA00013229"/>
    </source>
</evidence>
<dbReference type="Gene3D" id="2.160.20.10">
    <property type="entry name" value="Single-stranded right-handed beta-helix, Pectin lyase-like"/>
    <property type="match status" value="1"/>
</dbReference>
<evidence type="ECO:0000256" key="5">
    <source>
        <dbReference type="ARBA" id="ARBA00023085"/>
    </source>
</evidence>
<evidence type="ECO:0000256" key="2">
    <source>
        <dbReference type="ARBA" id="ARBA00008891"/>
    </source>
</evidence>
<evidence type="ECO:0000256" key="1">
    <source>
        <dbReference type="ARBA" id="ARBA00005184"/>
    </source>
</evidence>
<dbReference type="GO" id="GO:0042545">
    <property type="term" value="P:cell wall modification"/>
    <property type="evidence" value="ECO:0007669"/>
    <property type="project" value="UniProtKB-UniRule"/>
</dbReference>
<dbReference type="PANTHER" id="PTHR31321:SF57">
    <property type="entry name" value="PECTINESTERASE 53-RELATED"/>
    <property type="match status" value="1"/>
</dbReference>
<keyword evidence="5 8" id="KW-0063">Aspartyl esterase</keyword>
<organism evidence="10 11">
    <name type="scientific">Sitophilus oryzae</name>
    <name type="common">Rice weevil</name>
    <name type="synonym">Curculio oryzae</name>
    <dbReference type="NCBI Taxonomy" id="7048"/>
    <lineage>
        <taxon>Eukaryota</taxon>
        <taxon>Metazoa</taxon>
        <taxon>Ecdysozoa</taxon>
        <taxon>Arthropoda</taxon>
        <taxon>Hexapoda</taxon>
        <taxon>Insecta</taxon>
        <taxon>Pterygota</taxon>
        <taxon>Neoptera</taxon>
        <taxon>Endopterygota</taxon>
        <taxon>Coleoptera</taxon>
        <taxon>Polyphaga</taxon>
        <taxon>Cucujiformia</taxon>
        <taxon>Curculionidae</taxon>
        <taxon>Dryophthorinae</taxon>
        <taxon>Sitophilus</taxon>
    </lineage>
</organism>
<accession>A0A6J2X6U6</accession>
<evidence type="ECO:0000313" key="10">
    <source>
        <dbReference type="Proteomes" id="UP000504635"/>
    </source>
</evidence>
<keyword evidence="4 8" id="KW-0378">Hydrolase</keyword>
<comment type="catalytic activity">
    <reaction evidence="6 8">
        <text>[(1-&gt;4)-alpha-D-galacturonosyl methyl ester](n) + n H2O = [(1-&gt;4)-alpha-D-galacturonosyl](n) + n methanol + n H(+)</text>
        <dbReference type="Rhea" id="RHEA:22380"/>
        <dbReference type="Rhea" id="RHEA-COMP:14570"/>
        <dbReference type="Rhea" id="RHEA-COMP:14573"/>
        <dbReference type="ChEBI" id="CHEBI:15377"/>
        <dbReference type="ChEBI" id="CHEBI:15378"/>
        <dbReference type="ChEBI" id="CHEBI:17790"/>
        <dbReference type="ChEBI" id="CHEBI:140522"/>
        <dbReference type="ChEBI" id="CHEBI:140523"/>
        <dbReference type="EC" id="3.1.1.11"/>
    </reaction>
</comment>
<comment type="similarity">
    <text evidence="2">Belongs to the pectinesterase family.</text>
</comment>
<feature type="active site" evidence="7">
    <location>
        <position position="256"/>
    </location>
</feature>
<dbReference type="InterPro" id="IPR012334">
    <property type="entry name" value="Pectin_lyas_fold"/>
</dbReference>
<dbReference type="SUPFAM" id="SSF51126">
    <property type="entry name" value="Pectin lyase-like"/>
    <property type="match status" value="1"/>
</dbReference>
<dbReference type="InterPro" id="IPR033131">
    <property type="entry name" value="Pectinesterase_Asp_AS"/>
</dbReference>
<protein>
    <recommendedName>
        <fullName evidence="3 8">Pectinesterase</fullName>
        <ecNumber evidence="3 8">3.1.1.11</ecNumber>
    </recommendedName>
</protein>
<proteinExistence type="inferred from homology"/>
<dbReference type="GO" id="GO:0045490">
    <property type="term" value="P:pectin catabolic process"/>
    <property type="evidence" value="ECO:0007669"/>
    <property type="project" value="UniProtKB-UniRule"/>
</dbReference>
<dbReference type="KEGG" id="soy:115875332"/>
<dbReference type="OrthoDB" id="2019149at2759"/>